<comment type="subcellular location">
    <subcellularLocation>
        <location evidence="2">Secreted</location>
    </subcellularLocation>
</comment>
<dbReference type="PRINTS" id="PR00722">
    <property type="entry name" value="CHYMOTRYPSIN"/>
</dbReference>
<comment type="catalytic activity">
    <reaction evidence="11">
        <text>Hydrolysis of proteins, including elastin. Preferential cleavage: Ala-|-Xaa.</text>
        <dbReference type="EC" id="3.4.21.36"/>
    </reaction>
</comment>
<evidence type="ECO:0000256" key="13">
    <source>
        <dbReference type="RuleBase" id="RU363034"/>
    </source>
</evidence>
<feature type="chain" id="PRO_5047512619" description="pancreatic elastase" evidence="14">
    <location>
        <begin position="20"/>
        <end position="261"/>
    </location>
</feature>
<dbReference type="CDD" id="cd00190">
    <property type="entry name" value="Tryp_SPc"/>
    <property type="match status" value="1"/>
</dbReference>
<dbReference type="GeneID" id="107107390"/>
<gene>
    <name evidence="17" type="primary">LOC107107390</name>
</gene>
<evidence type="ECO:0000256" key="2">
    <source>
        <dbReference type="ARBA" id="ARBA00004613"/>
    </source>
</evidence>
<evidence type="ECO:0000313" key="17">
    <source>
        <dbReference type="RefSeq" id="XP_015263175.1"/>
    </source>
</evidence>
<evidence type="ECO:0000256" key="14">
    <source>
        <dbReference type="SAM" id="SignalP"/>
    </source>
</evidence>
<keyword evidence="5 13" id="KW-0645">Protease</keyword>
<dbReference type="InterPro" id="IPR018114">
    <property type="entry name" value="TRYPSIN_HIS"/>
</dbReference>
<evidence type="ECO:0000256" key="3">
    <source>
        <dbReference type="ARBA" id="ARBA00009228"/>
    </source>
</evidence>
<evidence type="ECO:0000256" key="5">
    <source>
        <dbReference type="ARBA" id="ARBA00022670"/>
    </source>
</evidence>
<protein>
    <recommendedName>
        <fullName evidence="12">pancreatic elastase</fullName>
        <ecNumber evidence="12">3.4.21.36</ecNumber>
    </recommendedName>
</protein>
<sequence>MLGLFVLAAVVLCGRCSEGSLEDHGRVVGGEDAMRNSWPSQISLQYSSGERWLHTCGGTLVRQNWVMTAAHCVDRNRNFRVVAGDHNIYQNDSTEQYLNVERIFVHPFWNSAFVPGHHDIALLHLSQNAVLNKYVQLGSLPPAGEILPDNYPCYITGWGITKTDGKLASVLQQASLPVVSHATCSTPEYWGSKVEDNMVCAGGDGTCAGCQGDSGGPLNCLVSGKYYVYGVTSFVSSKGCNIYQKPTVFIRVSAYIYWINK</sequence>
<dbReference type="Pfam" id="PF00089">
    <property type="entry name" value="Trypsin"/>
    <property type="match status" value="1"/>
</dbReference>
<evidence type="ECO:0000256" key="10">
    <source>
        <dbReference type="ARBA" id="ARBA00023157"/>
    </source>
</evidence>
<dbReference type="InterPro" id="IPR009003">
    <property type="entry name" value="Peptidase_S1_PA"/>
</dbReference>
<dbReference type="RefSeq" id="XP_015263175.1">
    <property type="nucleotide sequence ID" value="XM_015407689.1"/>
</dbReference>
<proteinExistence type="inferred from homology"/>
<keyword evidence="16" id="KW-1185">Reference proteome</keyword>
<accession>A0ABM1JNY8</accession>
<comment type="similarity">
    <text evidence="3">Belongs to the peptidase S1 family. Snake venom subfamily.</text>
</comment>
<dbReference type="PANTHER" id="PTHR24257">
    <property type="entry name" value="CHYMOTRYPSIN-LIKE ELASTASE FAMILY MEMBER"/>
    <property type="match status" value="1"/>
</dbReference>
<dbReference type="PANTHER" id="PTHR24257:SF0">
    <property type="entry name" value="CHYMOTRYPSIN-LIKE ELASTASE FAMILY MEMBER 1"/>
    <property type="match status" value="1"/>
</dbReference>
<keyword evidence="7 13" id="KW-0378">Hydrolase</keyword>
<dbReference type="PROSITE" id="PS50240">
    <property type="entry name" value="TRYPSIN_DOM"/>
    <property type="match status" value="1"/>
</dbReference>
<evidence type="ECO:0000313" key="16">
    <source>
        <dbReference type="Proteomes" id="UP000694871"/>
    </source>
</evidence>
<dbReference type="Proteomes" id="UP000694871">
    <property type="component" value="Unplaced"/>
</dbReference>
<keyword evidence="4" id="KW-0964">Secreted</keyword>
<dbReference type="InterPro" id="IPR043504">
    <property type="entry name" value="Peptidase_S1_PA_chymotrypsin"/>
</dbReference>
<evidence type="ECO:0000259" key="15">
    <source>
        <dbReference type="PROSITE" id="PS50240"/>
    </source>
</evidence>
<keyword evidence="9" id="KW-0106">Calcium</keyword>
<dbReference type="InterPro" id="IPR033116">
    <property type="entry name" value="TRYPSIN_SER"/>
</dbReference>
<reference evidence="17" key="1">
    <citation type="submission" date="2025-08" db="UniProtKB">
        <authorList>
            <consortium name="RefSeq"/>
        </authorList>
    </citation>
    <scope>IDENTIFICATION</scope>
</reference>
<keyword evidence="14" id="KW-0732">Signal</keyword>
<dbReference type="Gene3D" id="2.40.10.10">
    <property type="entry name" value="Trypsin-like serine proteases"/>
    <property type="match status" value="2"/>
</dbReference>
<dbReference type="SMART" id="SM00020">
    <property type="entry name" value="Tryp_SPc"/>
    <property type="match status" value="1"/>
</dbReference>
<keyword evidence="8 13" id="KW-0720">Serine protease</keyword>
<dbReference type="EC" id="3.4.21.36" evidence="12"/>
<evidence type="ECO:0000256" key="4">
    <source>
        <dbReference type="ARBA" id="ARBA00022525"/>
    </source>
</evidence>
<evidence type="ECO:0000256" key="11">
    <source>
        <dbReference type="ARBA" id="ARBA00036864"/>
    </source>
</evidence>
<dbReference type="InterPro" id="IPR050850">
    <property type="entry name" value="Peptidase_S1_Elastase_sf"/>
</dbReference>
<keyword evidence="10" id="KW-1015">Disulfide bond</keyword>
<dbReference type="PROSITE" id="PS00134">
    <property type="entry name" value="TRYPSIN_HIS"/>
    <property type="match status" value="1"/>
</dbReference>
<evidence type="ECO:0000256" key="7">
    <source>
        <dbReference type="ARBA" id="ARBA00022801"/>
    </source>
</evidence>
<name>A0ABM1JNY8_GEKJA</name>
<comment type="cofactor">
    <cofactor evidence="1">
        <name>Ca(2+)</name>
        <dbReference type="ChEBI" id="CHEBI:29108"/>
    </cofactor>
</comment>
<feature type="domain" description="Peptidase S1" evidence="15">
    <location>
        <begin position="27"/>
        <end position="261"/>
    </location>
</feature>
<evidence type="ECO:0000256" key="9">
    <source>
        <dbReference type="ARBA" id="ARBA00022837"/>
    </source>
</evidence>
<dbReference type="InterPro" id="IPR001314">
    <property type="entry name" value="Peptidase_S1A"/>
</dbReference>
<evidence type="ECO:0000256" key="8">
    <source>
        <dbReference type="ARBA" id="ARBA00022825"/>
    </source>
</evidence>
<evidence type="ECO:0000256" key="12">
    <source>
        <dbReference type="ARBA" id="ARBA00039015"/>
    </source>
</evidence>
<dbReference type="InterPro" id="IPR001254">
    <property type="entry name" value="Trypsin_dom"/>
</dbReference>
<dbReference type="PROSITE" id="PS00135">
    <property type="entry name" value="TRYPSIN_SER"/>
    <property type="match status" value="1"/>
</dbReference>
<organism evidence="16 17">
    <name type="scientific">Gekko japonicus</name>
    <name type="common">Schlegel's Japanese gecko</name>
    <dbReference type="NCBI Taxonomy" id="146911"/>
    <lineage>
        <taxon>Eukaryota</taxon>
        <taxon>Metazoa</taxon>
        <taxon>Chordata</taxon>
        <taxon>Craniata</taxon>
        <taxon>Vertebrata</taxon>
        <taxon>Euteleostomi</taxon>
        <taxon>Lepidosauria</taxon>
        <taxon>Squamata</taxon>
        <taxon>Bifurcata</taxon>
        <taxon>Gekkota</taxon>
        <taxon>Gekkonidae</taxon>
        <taxon>Gekkoninae</taxon>
        <taxon>Gekko</taxon>
    </lineage>
</organism>
<evidence type="ECO:0000256" key="6">
    <source>
        <dbReference type="ARBA" id="ARBA00022723"/>
    </source>
</evidence>
<feature type="signal peptide" evidence="14">
    <location>
        <begin position="1"/>
        <end position="19"/>
    </location>
</feature>
<dbReference type="SUPFAM" id="SSF50494">
    <property type="entry name" value="Trypsin-like serine proteases"/>
    <property type="match status" value="1"/>
</dbReference>
<feature type="non-terminal residue" evidence="17">
    <location>
        <position position="261"/>
    </location>
</feature>
<evidence type="ECO:0000256" key="1">
    <source>
        <dbReference type="ARBA" id="ARBA00001913"/>
    </source>
</evidence>
<keyword evidence="6" id="KW-0479">Metal-binding</keyword>